<sequence length="322" mass="36449">MTSAAPRPTGVHRVMPYIRIMRVDHWFKNVFVLPGIVVALSSQESTEWSSLFQNFIIGMAAVCLIASSNYVINEVLDAPFDLHHPIKKDRPVPSGLVNIKIAYVQWIVLMIIGLGLGALVSVPLVLSLAGLWIAGCAYNIPPIRTKDVPYLDVLTESINNPLRMLVGWYIVPNSPTPPVSLLISYWMIGCFFMGLKRFAEYRDMADRREEQIRYRKSFAVYNEQRLLVSIMFYAASAMLFFGAFVQRYRIELILSFPLVALIMAIYFKLAFQSSSPVEHPEKLYKERGLMAAVVSCSALMVLLLFVNIPALVDMFPMSAWNR</sequence>
<feature type="transmembrane region" description="Helical" evidence="5">
    <location>
        <begin position="289"/>
        <end position="312"/>
    </location>
</feature>
<comment type="subcellular location">
    <subcellularLocation>
        <location evidence="1">Membrane</location>
        <topology evidence="1">Multi-pass membrane protein</topology>
    </subcellularLocation>
</comment>
<dbReference type="EMBL" id="CAEZXE010000024">
    <property type="protein sequence ID" value="CAB4672379.1"/>
    <property type="molecule type" value="Genomic_DNA"/>
</dbReference>
<keyword evidence="2 5" id="KW-0812">Transmembrane</keyword>
<dbReference type="GO" id="GO:0016765">
    <property type="term" value="F:transferase activity, transferring alkyl or aryl (other than methyl) groups"/>
    <property type="evidence" value="ECO:0007669"/>
    <property type="project" value="InterPro"/>
</dbReference>
<gene>
    <name evidence="6" type="ORF">UFOPK1495_00108</name>
    <name evidence="7" type="ORF">UFOPK1603_00207</name>
    <name evidence="8" type="ORF">UFOPK2143_01404</name>
    <name evidence="9" type="ORF">UFOPK2350_00429</name>
</gene>
<dbReference type="InterPro" id="IPR050475">
    <property type="entry name" value="Prenyltransferase_related"/>
</dbReference>
<evidence type="ECO:0000256" key="2">
    <source>
        <dbReference type="ARBA" id="ARBA00022692"/>
    </source>
</evidence>
<accession>A0A6J6MG37</accession>
<dbReference type="AlphaFoldDB" id="A0A6J6MG37"/>
<dbReference type="PANTHER" id="PTHR42723">
    <property type="entry name" value="CHLOROPHYLL SYNTHASE"/>
    <property type="match status" value="1"/>
</dbReference>
<protein>
    <submittedName>
        <fullName evidence="9">Unannotated protein</fullName>
    </submittedName>
</protein>
<dbReference type="EMBL" id="CAEZSU010000006">
    <property type="protein sequence ID" value="CAB4539534.1"/>
    <property type="molecule type" value="Genomic_DNA"/>
</dbReference>
<keyword evidence="3 5" id="KW-1133">Transmembrane helix</keyword>
<keyword evidence="4 5" id="KW-0472">Membrane</keyword>
<organism evidence="9">
    <name type="scientific">freshwater metagenome</name>
    <dbReference type="NCBI Taxonomy" id="449393"/>
    <lineage>
        <taxon>unclassified sequences</taxon>
        <taxon>metagenomes</taxon>
        <taxon>ecological metagenomes</taxon>
    </lineage>
</organism>
<evidence type="ECO:0000313" key="8">
    <source>
        <dbReference type="EMBL" id="CAB4653182.1"/>
    </source>
</evidence>
<dbReference type="InterPro" id="IPR044878">
    <property type="entry name" value="UbiA_sf"/>
</dbReference>
<dbReference type="GO" id="GO:0016020">
    <property type="term" value="C:membrane"/>
    <property type="evidence" value="ECO:0007669"/>
    <property type="project" value="UniProtKB-SubCell"/>
</dbReference>
<feature type="transmembrane region" description="Helical" evidence="5">
    <location>
        <begin position="55"/>
        <end position="72"/>
    </location>
</feature>
<feature type="transmembrane region" description="Helical" evidence="5">
    <location>
        <begin position="226"/>
        <end position="246"/>
    </location>
</feature>
<dbReference type="PANTHER" id="PTHR42723:SF1">
    <property type="entry name" value="CHLOROPHYLL SYNTHASE, CHLOROPLASTIC"/>
    <property type="match status" value="1"/>
</dbReference>
<proteinExistence type="predicted"/>
<dbReference type="Gene3D" id="1.10.357.140">
    <property type="entry name" value="UbiA prenyltransferase"/>
    <property type="match status" value="1"/>
</dbReference>
<evidence type="ECO:0000256" key="4">
    <source>
        <dbReference type="ARBA" id="ARBA00023136"/>
    </source>
</evidence>
<evidence type="ECO:0000256" key="5">
    <source>
        <dbReference type="SAM" id="Phobius"/>
    </source>
</evidence>
<dbReference type="CDD" id="cd13963">
    <property type="entry name" value="PT_UbiA_2"/>
    <property type="match status" value="1"/>
</dbReference>
<evidence type="ECO:0000256" key="1">
    <source>
        <dbReference type="ARBA" id="ARBA00004141"/>
    </source>
</evidence>
<feature type="transmembrane region" description="Helical" evidence="5">
    <location>
        <begin position="106"/>
        <end position="134"/>
    </location>
</feature>
<name>A0A6J6MG37_9ZZZZ</name>
<dbReference type="EMBL" id="CAEZTG010000010">
    <property type="protein sequence ID" value="CAB4556096.1"/>
    <property type="molecule type" value="Genomic_DNA"/>
</dbReference>
<dbReference type="Pfam" id="PF01040">
    <property type="entry name" value="UbiA"/>
    <property type="match status" value="1"/>
</dbReference>
<dbReference type="EMBL" id="CAEZVV010000112">
    <property type="protein sequence ID" value="CAB4653182.1"/>
    <property type="molecule type" value="Genomic_DNA"/>
</dbReference>
<evidence type="ECO:0000313" key="9">
    <source>
        <dbReference type="EMBL" id="CAB4672379.1"/>
    </source>
</evidence>
<dbReference type="InterPro" id="IPR000537">
    <property type="entry name" value="UbiA_prenyltransferase"/>
</dbReference>
<evidence type="ECO:0000256" key="3">
    <source>
        <dbReference type="ARBA" id="ARBA00022989"/>
    </source>
</evidence>
<evidence type="ECO:0000313" key="7">
    <source>
        <dbReference type="EMBL" id="CAB4556096.1"/>
    </source>
</evidence>
<reference evidence="9" key="1">
    <citation type="submission" date="2020-05" db="EMBL/GenBank/DDBJ databases">
        <authorList>
            <person name="Chiriac C."/>
            <person name="Salcher M."/>
            <person name="Ghai R."/>
            <person name="Kavagutti S V."/>
        </authorList>
    </citation>
    <scope>NUCLEOTIDE SEQUENCE</scope>
</reference>
<evidence type="ECO:0000313" key="6">
    <source>
        <dbReference type="EMBL" id="CAB4539534.1"/>
    </source>
</evidence>
<feature type="transmembrane region" description="Helical" evidence="5">
    <location>
        <begin position="252"/>
        <end position="269"/>
    </location>
</feature>